<evidence type="ECO:0000256" key="1">
    <source>
        <dbReference type="SAM" id="MobiDB-lite"/>
    </source>
</evidence>
<feature type="non-terminal residue" evidence="2">
    <location>
        <position position="577"/>
    </location>
</feature>
<feature type="region of interest" description="Disordered" evidence="1">
    <location>
        <begin position="558"/>
        <end position="577"/>
    </location>
</feature>
<dbReference type="EMBL" id="JAAPAO010000189">
    <property type="protein sequence ID" value="KAF4668524.1"/>
    <property type="molecule type" value="Genomic_DNA"/>
</dbReference>
<dbReference type="AlphaFoldDB" id="A0A7J6MAF5"/>
<reference evidence="2 3" key="1">
    <citation type="submission" date="2020-04" db="EMBL/GenBank/DDBJ databases">
        <title>Perkinsus chesapeaki whole genome sequence.</title>
        <authorList>
            <person name="Bogema D.R."/>
        </authorList>
    </citation>
    <scope>NUCLEOTIDE SEQUENCE [LARGE SCALE GENOMIC DNA]</scope>
    <source>
        <strain evidence="2">ATCC PRA-425</strain>
    </source>
</reference>
<comment type="caution">
    <text evidence="2">The sequence shown here is derived from an EMBL/GenBank/DDBJ whole genome shotgun (WGS) entry which is preliminary data.</text>
</comment>
<gene>
    <name evidence="2" type="ORF">FOL47_002986</name>
</gene>
<accession>A0A7J6MAF5</accession>
<feature type="region of interest" description="Disordered" evidence="1">
    <location>
        <begin position="73"/>
        <end position="107"/>
    </location>
</feature>
<evidence type="ECO:0000313" key="3">
    <source>
        <dbReference type="Proteomes" id="UP000591131"/>
    </source>
</evidence>
<dbReference type="OrthoDB" id="10483748at2759"/>
<sequence>ICNTCNIHLGKDPKKYIEDWFKGGIKTRLSSIQEPIPGGKEVPINWLFLSYCYGETGAACYFCDNMTSKKQNIKRSKSGRPKVGSVGNSSDKAPASSTPAPGSSSSVPVLLMVPKGTLSCDFSEGSEPLQFSDLSASGKHAVLVGASQQENLAGQLLCSSSLPLQKSKWTTFELEGGVVAMGKYLVDDLKEMYGSECVLRLSGDSGGGLFKLLALPVNTHVSHYDTGSKVSPYLVCIGDIAEKRDCMVKVFSDLEDIFREYQVILSGDMKWIQVVLGLTVTGCPYCTSSGRYEKYRMVYDKSEPLRTTARARELAATNKGRGKSHVNGQRYNPLIEFDDSPFVAIACPVLHLGMNLAKAVFGKYVNNKEERQKVESFLSDNYGIKSSLPTSSSAINRSFLKTVSLTGKDCAALASKIAGQRDAGHVWQAAGFDAAAADIIAAWGRVRQLVYCEHGHWCEENDWISEVSKEIERIQTAIAELDIPVTLSLHVLLHHLVDSLRTLENAGIAAWSITEEVIESLHGTINREASVSMINCMSHADGIAHLGATYNTKRKQVAEPSTSCEKPRRSCASYSEE</sequence>
<organism evidence="2 3">
    <name type="scientific">Perkinsus chesapeaki</name>
    <name type="common">Clam parasite</name>
    <name type="synonym">Perkinsus andrewsi</name>
    <dbReference type="NCBI Taxonomy" id="330153"/>
    <lineage>
        <taxon>Eukaryota</taxon>
        <taxon>Sar</taxon>
        <taxon>Alveolata</taxon>
        <taxon>Perkinsozoa</taxon>
        <taxon>Perkinsea</taxon>
        <taxon>Perkinsida</taxon>
        <taxon>Perkinsidae</taxon>
        <taxon>Perkinsus</taxon>
    </lineage>
</organism>
<proteinExistence type="predicted"/>
<name>A0A7J6MAF5_PERCH</name>
<dbReference type="Proteomes" id="UP000591131">
    <property type="component" value="Unassembled WGS sequence"/>
</dbReference>
<protein>
    <submittedName>
        <fullName evidence="2">Uncharacterized protein</fullName>
    </submittedName>
</protein>
<evidence type="ECO:0000313" key="2">
    <source>
        <dbReference type="EMBL" id="KAF4668524.1"/>
    </source>
</evidence>
<keyword evidence="3" id="KW-1185">Reference proteome</keyword>
<feature type="compositionally biased region" description="Low complexity" evidence="1">
    <location>
        <begin position="93"/>
        <end position="106"/>
    </location>
</feature>